<name>A0A1G2LQC3_9BACT</name>
<organism evidence="3 4">
    <name type="scientific">Candidatus Sungbacteria bacterium RIFCSPLOWO2_12_FULL_41_11</name>
    <dbReference type="NCBI Taxonomy" id="1802286"/>
    <lineage>
        <taxon>Bacteria</taxon>
        <taxon>Candidatus Sungiibacteriota</taxon>
    </lineage>
</organism>
<comment type="caution">
    <text evidence="3">The sequence shown here is derived from an EMBL/GenBank/DDBJ whole genome shotgun (WGS) entry which is preliminary data.</text>
</comment>
<keyword evidence="2" id="KW-0812">Transmembrane</keyword>
<gene>
    <name evidence="3" type="ORF">A3G49_04830</name>
</gene>
<feature type="transmembrane region" description="Helical" evidence="2">
    <location>
        <begin position="59"/>
        <end position="80"/>
    </location>
</feature>
<evidence type="ECO:0000256" key="2">
    <source>
        <dbReference type="SAM" id="Phobius"/>
    </source>
</evidence>
<keyword evidence="2" id="KW-0472">Membrane</keyword>
<dbReference type="Proteomes" id="UP000177171">
    <property type="component" value="Unassembled WGS sequence"/>
</dbReference>
<dbReference type="EMBL" id="MHQY01000035">
    <property type="protein sequence ID" value="OHA13032.1"/>
    <property type="molecule type" value="Genomic_DNA"/>
</dbReference>
<evidence type="ECO:0000313" key="3">
    <source>
        <dbReference type="EMBL" id="OHA13032.1"/>
    </source>
</evidence>
<evidence type="ECO:0000256" key="1">
    <source>
        <dbReference type="SAM" id="MobiDB-lite"/>
    </source>
</evidence>
<dbReference type="AlphaFoldDB" id="A0A1G2LQC3"/>
<feature type="region of interest" description="Disordered" evidence="1">
    <location>
        <begin position="1"/>
        <end position="24"/>
    </location>
</feature>
<proteinExistence type="predicted"/>
<keyword evidence="2" id="KW-1133">Transmembrane helix</keyword>
<evidence type="ECO:0000313" key="4">
    <source>
        <dbReference type="Proteomes" id="UP000177171"/>
    </source>
</evidence>
<sequence>MLNDSVLNKKLTTEPHHTTHHKHHEYKSRRVIFLGEPETPYVILFLLKNLKFIKTQKQAAQIVTGTIWLLFIGTAFLILYKLYILS</sequence>
<accession>A0A1G2LQC3</accession>
<reference evidence="3 4" key="1">
    <citation type="journal article" date="2016" name="Nat. Commun.">
        <title>Thousands of microbial genomes shed light on interconnected biogeochemical processes in an aquifer system.</title>
        <authorList>
            <person name="Anantharaman K."/>
            <person name="Brown C.T."/>
            <person name="Hug L.A."/>
            <person name="Sharon I."/>
            <person name="Castelle C.J."/>
            <person name="Probst A.J."/>
            <person name="Thomas B.C."/>
            <person name="Singh A."/>
            <person name="Wilkins M.J."/>
            <person name="Karaoz U."/>
            <person name="Brodie E.L."/>
            <person name="Williams K.H."/>
            <person name="Hubbard S.S."/>
            <person name="Banfield J.F."/>
        </authorList>
    </citation>
    <scope>NUCLEOTIDE SEQUENCE [LARGE SCALE GENOMIC DNA]</scope>
</reference>
<protein>
    <submittedName>
        <fullName evidence="3">Uncharacterized protein</fullName>
    </submittedName>
</protein>